<evidence type="ECO:0000313" key="9">
    <source>
        <dbReference type="Proteomes" id="UP000230069"/>
    </source>
</evidence>
<proteinExistence type="predicted"/>
<evidence type="ECO:0000256" key="4">
    <source>
        <dbReference type="ARBA" id="ARBA00023163"/>
    </source>
</evidence>
<dbReference type="Pfam" id="PF00319">
    <property type="entry name" value="SRF-TF"/>
    <property type="match status" value="1"/>
</dbReference>
<dbReference type="STRING" id="218851.A0A2G5CDG0"/>
<keyword evidence="2" id="KW-0805">Transcription regulation</keyword>
<evidence type="ECO:0000256" key="5">
    <source>
        <dbReference type="ARBA" id="ARBA00023242"/>
    </source>
</evidence>
<keyword evidence="4" id="KW-0804">Transcription</keyword>
<keyword evidence="5" id="KW-0539">Nucleus</keyword>
<dbReference type="GO" id="GO:0003677">
    <property type="term" value="F:DNA binding"/>
    <property type="evidence" value="ECO:0007669"/>
    <property type="project" value="UniProtKB-KW"/>
</dbReference>
<dbReference type="AlphaFoldDB" id="A0A2G5CDG0"/>
<dbReference type="Gene3D" id="3.40.1810.10">
    <property type="entry name" value="Transcription factor, MADS-box"/>
    <property type="match status" value="1"/>
</dbReference>
<keyword evidence="9" id="KW-1185">Reference proteome</keyword>
<keyword evidence="6" id="KW-0175">Coiled coil</keyword>
<reference evidence="8 9" key="1">
    <citation type="submission" date="2017-09" db="EMBL/GenBank/DDBJ databases">
        <title>WGS assembly of Aquilegia coerulea Goldsmith.</title>
        <authorList>
            <person name="Hodges S."/>
            <person name="Kramer E."/>
            <person name="Nordborg M."/>
            <person name="Tomkins J."/>
            <person name="Borevitz J."/>
            <person name="Derieg N."/>
            <person name="Yan J."/>
            <person name="Mihaltcheva S."/>
            <person name="Hayes R.D."/>
            <person name="Rokhsar D."/>
        </authorList>
    </citation>
    <scope>NUCLEOTIDE SEQUENCE [LARGE SCALE GENOMIC DNA]</scope>
    <source>
        <strain evidence="9">cv. Goldsmith</strain>
    </source>
</reference>
<evidence type="ECO:0000256" key="1">
    <source>
        <dbReference type="ARBA" id="ARBA00004123"/>
    </source>
</evidence>
<feature type="domain" description="MADS-box" evidence="7">
    <location>
        <begin position="1"/>
        <end position="47"/>
    </location>
</feature>
<dbReference type="InterPro" id="IPR002100">
    <property type="entry name" value="TF_MADSbox"/>
</dbReference>
<dbReference type="FunCoup" id="A0A2G5CDG0">
    <property type="interactions" value="57"/>
</dbReference>
<protein>
    <recommendedName>
        <fullName evidence="7">MADS-box domain-containing protein</fullName>
    </recommendedName>
</protein>
<comment type="subcellular location">
    <subcellularLocation>
        <location evidence="1">Nucleus</location>
    </subcellularLocation>
</comment>
<dbReference type="InParanoid" id="A0A2G5CDG0"/>
<evidence type="ECO:0000256" key="6">
    <source>
        <dbReference type="SAM" id="Coils"/>
    </source>
</evidence>
<keyword evidence="3" id="KW-0238">DNA-binding</keyword>
<sequence>MVRKKMKLGFTENDAARRSAYIKRKKVLLKKVTKLSIVCGVDACAIINGCPYDHKPEVWPSPQMAKDVVTRFNNIPEIEKNNEMVDMHISYLEERVAELKKQVLKKEAQNRDLEITTLMFKALNTGGLEAVKPEGVNDLVRVIEKHGKDIKRQIKSLKRRAEIEVGEMVEDVVPRESLFMERLMNPPAGQQPPPLPPNGYYPGDGSVMLPVGGYNGFYGTPNGFHP</sequence>
<dbReference type="SUPFAM" id="SSF55455">
    <property type="entry name" value="SRF-like"/>
    <property type="match status" value="1"/>
</dbReference>
<evidence type="ECO:0000256" key="3">
    <source>
        <dbReference type="ARBA" id="ARBA00023125"/>
    </source>
</evidence>
<feature type="coiled-coil region" evidence="6">
    <location>
        <begin position="89"/>
        <end position="116"/>
    </location>
</feature>
<evidence type="ECO:0000259" key="7">
    <source>
        <dbReference type="PROSITE" id="PS50066"/>
    </source>
</evidence>
<dbReference type="EMBL" id="KZ305078">
    <property type="protein sequence ID" value="PIA29300.1"/>
    <property type="molecule type" value="Genomic_DNA"/>
</dbReference>
<dbReference type="InterPro" id="IPR036879">
    <property type="entry name" value="TF_MADSbox_sf"/>
</dbReference>
<evidence type="ECO:0000256" key="2">
    <source>
        <dbReference type="ARBA" id="ARBA00023015"/>
    </source>
</evidence>
<dbReference type="Proteomes" id="UP000230069">
    <property type="component" value="Unassembled WGS sequence"/>
</dbReference>
<name>A0A2G5CDG0_AQUCA</name>
<dbReference type="OrthoDB" id="1057335at2759"/>
<evidence type="ECO:0000313" key="8">
    <source>
        <dbReference type="EMBL" id="PIA29300.1"/>
    </source>
</evidence>
<dbReference type="PROSITE" id="PS50066">
    <property type="entry name" value="MADS_BOX_2"/>
    <property type="match status" value="1"/>
</dbReference>
<organism evidence="8 9">
    <name type="scientific">Aquilegia coerulea</name>
    <name type="common">Rocky mountain columbine</name>
    <dbReference type="NCBI Taxonomy" id="218851"/>
    <lineage>
        <taxon>Eukaryota</taxon>
        <taxon>Viridiplantae</taxon>
        <taxon>Streptophyta</taxon>
        <taxon>Embryophyta</taxon>
        <taxon>Tracheophyta</taxon>
        <taxon>Spermatophyta</taxon>
        <taxon>Magnoliopsida</taxon>
        <taxon>Ranunculales</taxon>
        <taxon>Ranunculaceae</taxon>
        <taxon>Thalictroideae</taxon>
        <taxon>Aquilegia</taxon>
    </lineage>
</organism>
<dbReference type="SMART" id="SM00432">
    <property type="entry name" value="MADS"/>
    <property type="match status" value="1"/>
</dbReference>
<dbReference type="GO" id="GO:0005634">
    <property type="term" value="C:nucleus"/>
    <property type="evidence" value="ECO:0007669"/>
    <property type="project" value="UniProtKB-SubCell"/>
</dbReference>
<accession>A0A2G5CDG0</accession>
<gene>
    <name evidence="8" type="ORF">AQUCO_06100072v1</name>
</gene>
<dbReference type="GO" id="GO:0046983">
    <property type="term" value="F:protein dimerization activity"/>
    <property type="evidence" value="ECO:0007669"/>
    <property type="project" value="InterPro"/>
</dbReference>